<dbReference type="VEuPathDB" id="FungiDB:TERG_03775"/>
<name>A0A178F667_TRIRU</name>
<evidence type="ECO:0000256" key="3">
    <source>
        <dbReference type="SAM" id="MobiDB-lite"/>
    </source>
</evidence>
<sequence>MDTLITADVVATAPRFRRKSSTFVDAIHDMPEMPALAPAQLYSTESGRLFHSGRIVIITVGLPARGKTHISVALARYLRWLGVKTRIFHLGDYRRATVGVGGELPEDYFFANASASSVLLRQKIVKRCREDIYHFLNHENGQIAIYDAVNPLAAGRISLSREFAKQDIEAGTSTESDSYKADSSLSSKGEDYARKMTDTLIKHREEERKDLLEQGEPDPLLRPLIIWSSTRRRSIETAQFLRLQGYKVRHRSQMSQLNPGVCEKMSEEQIRKEYPDEVEMHELDPYHHRYPRAESYHDLAVRLEPVILELEREQNDLLIIAHEGVLRVLYGYLMACNSTDIPFLSFPRDQIIEIIPASYNNQAKRIHIPDLPPEIVPGSPEDIKIHVPPSGIISPMPGGGLDGSSFERGATPQLGFRTPRDPEKISQHQAEDVV</sequence>
<dbReference type="GO" id="GO:0003873">
    <property type="term" value="F:6-phosphofructo-2-kinase activity"/>
    <property type="evidence" value="ECO:0007669"/>
    <property type="project" value="InterPro"/>
</dbReference>
<reference evidence="5 6" key="1">
    <citation type="submission" date="2016-05" db="EMBL/GenBank/DDBJ databases">
        <title>Genome sequencing of Trichophyton rubrum CMCC(F)T1i isolated from hair.</title>
        <authorList>
            <person name="Zhan P."/>
            <person name="Tao Y."/>
            <person name="Liu W."/>
        </authorList>
    </citation>
    <scope>NUCLEOTIDE SEQUENCE [LARGE SCALE GENOMIC DNA]</scope>
    <source>
        <strain evidence="6">CMCC(F)T1i</strain>
    </source>
</reference>
<dbReference type="InterPro" id="IPR013079">
    <property type="entry name" value="6Phosfructo_kin"/>
</dbReference>
<feature type="region of interest" description="Disordered" evidence="3">
    <location>
        <begin position="396"/>
        <end position="434"/>
    </location>
</feature>
<evidence type="ECO:0000313" key="6">
    <source>
        <dbReference type="Proteomes" id="UP000243015"/>
    </source>
</evidence>
<protein>
    <submittedName>
        <fullName evidence="5">6-phosphofructo-2-kinase/fructose-2, 6-bisphosphatase</fullName>
    </submittedName>
</protein>
<dbReference type="InterPro" id="IPR027417">
    <property type="entry name" value="P-loop_NTPase"/>
</dbReference>
<proteinExistence type="predicted"/>
<keyword evidence="2" id="KW-0067">ATP-binding</keyword>
<dbReference type="Proteomes" id="UP000243015">
    <property type="component" value="Unassembled WGS sequence"/>
</dbReference>
<comment type="caution">
    <text evidence="5">The sequence shown here is derived from an EMBL/GenBank/DDBJ whole genome shotgun (WGS) entry which is preliminary data.</text>
</comment>
<dbReference type="PANTHER" id="PTHR10606">
    <property type="entry name" value="6-PHOSPHOFRUCTO-2-KINASE/FRUCTOSE-2,6-BISPHOSPHATASE"/>
    <property type="match status" value="1"/>
</dbReference>
<dbReference type="GO" id="GO:0006003">
    <property type="term" value="P:fructose 2,6-bisphosphate metabolic process"/>
    <property type="evidence" value="ECO:0007669"/>
    <property type="project" value="InterPro"/>
</dbReference>
<dbReference type="InterPro" id="IPR013078">
    <property type="entry name" value="His_Pase_superF_clade-1"/>
</dbReference>
<feature type="domain" description="6-phosphofructo-2-kinase" evidence="4">
    <location>
        <begin position="45"/>
        <end position="168"/>
    </location>
</feature>
<dbReference type="Gene3D" id="3.40.50.300">
    <property type="entry name" value="P-loop containing nucleotide triphosphate hydrolases"/>
    <property type="match status" value="1"/>
</dbReference>
<keyword evidence="5" id="KW-0808">Transferase</keyword>
<dbReference type="EMBL" id="LHPM01000009">
    <property type="protein sequence ID" value="OAL67930.1"/>
    <property type="molecule type" value="Genomic_DNA"/>
</dbReference>
<accession>A0A178F667</accession>
<gene>
    <name evidence="5" type="ORF">A7C99_1062</name>
</gene>
<dbReference type="CDD" id="cd07067">
    <property type="entry name" value="HP_PGM_like"/>
    <property type="match status" value="1"/>
</dbReference>
<feature type="compositionally biased region" description="Basic and acidic residues" evidence="3">
    <location>
        <begin position="418"/>
        <end position="434"/>
    </location>
</feature>
<dbReference type="Gene3D" id="3.40.50.1240">
    <property type="entry name" value="Phosphoglycerate mutase-like"/>
    <property type="match status" value="1"/>
</dbReference>
<dbReference type="VEuPathDB" id="FungiDB:TERG_06422"/>
<keyword evidence="1" id="KW-0547">Nucleotide-binding</keyword>
<dbReference type="FunFam" id="3.40.50.1240:FF:000031">
    <property type="entry name" value="6-phosphofructo-2-kinase/fructose-2, 6-bisphosphatase"/>
    <property type="match status" value="1"/>
</dbReference>
<dbReference type="GO" id="GO:0004331">
    <property type="term" value="F:fructose-2,6-bisphosphate 2-phosphatase activity"/>
    <property type="evidence" value="ECO:0007669"/>
    <property type="project" value="TreeGrafter"/>
</dbReference>
<dbReference type="GO" id="GO:0006000">
    <property type="term" value="P:fructose metabolic process"/>
    <property type="evidence" value="ECO:0007669"/>
    <property type="project" value="InterPro"/>
</dbReference>
<evidence type="ECO:0000259" key="4">
    <source>
        <dbReference type="Pfam" id="PF01591"/>
    </source>
</evidence>
<organism evidence="5 6">
    <name type="scientific">Trichophyton rubrum</name>
    <name type="common">Athlete's foot fungus</name>
    <name type="synonym">Epidermophyton rubrum</name>
    <dbReference type="NCBI Taxonomy" id="5551"/>
    <lineage>
        <taxon>Eukaryota</taxon>
        <taxon>Fungi</taxon>
        <taxon>Dikarya</taxon>
        <taxon>Ascomycota</taxon>
        <taxon>Pezizomycotina</taxon>
        <taxon>Eurotiomycetes</taxon>
        <taxon>Eurotiomycetidae</taxon>
        <taxon>Onygenales</taxon>
        <taxon>Arthrodermataceae</taxon>
        <taxon>Trichophyton</taxon>
    </lineage>
</organism>
<dbReference type="AlphaFoldDB" id="A0A178F667"/>
<dbReference type="GO" id="GO:0005524">
    <property type="term" value="F:ATP binding"/>
    <property type="evidence" value="ECO:0007669"/>
    <property type="project" value="UniProtKB-KW"/>
</dbReference>
<dbReference type="InterPro" id="IPR003094">
    <property type="entry name" value="6Pfruct_kin"/>
</dbReference>
<dbReference type="PANTHER" id="PTHR10606:SF39">
    <property type="entry name" value="6-PHOSPHOFRUCTO-2-KINASE_FRUCTOSE-2,6-BISPHOSPHATASE YLR345W-RELATED"/>
    <property type="match status" value="1"/>
</dbReference>
<dbReference type="InterPro" id="IPR029033">
    <property type="entry name" value="His_PPase_superfam"/>
</dbReference>
<evidence type="ECO:0000313" key="5">
    <source>
        <dbReference type="EMBL" id="OAL67930.1"/>
    </source>
</evidence>
<dbReference type="SUPFAM" id="SSF53254">
    <property type="entry name" value="Phosphoglycerate mutase-like"/>
    <property type="match status" value="1"/>
</dbReference>
<dbReference type="GO" id="GO:0005829">
    <property type="term" value="C:cytosol"/>
    <property type="evidence" value="ECO:0007669"/>
    <property type="project" value="TreeGrafter"/>
</dbReference>
<dbReference type="SUPFAM" id="SSF52540">
    <property type="entry name" value="P-loop containing nucleoside triphosphate hydrolases"/>
    <property type="match status" value="1"/>
</dbReference>
<evidence type="ECO:0000256" key="1">
    <source>
        <dbReference type="ARBA" id="ARBA00022741"/>
    </source>
</evidence>
<keyword evidence="5" id="KW-0418">Kinase</keyword>
<evidence type="ECO:0000256" key="2">
    <source>
        <dbReference type="ARBA" id="ARBA00022840"/>
    </source>
</evidence>
<dbReference type="Pfam" id="PF01591">
    <property type="entry name" value="6PF2K"/>
    <property type="match status" value="1"/>
</dbReference>
<dbReference type="Pfam" id="PF00300">
    <property type="entry name" value="His_Phos_1"/>
    <property type="match status" value="1"/>
</dbReference>